<dbReference type="EMBL" id="BBSC01000002">
    <property type="protein sequence ID" value="GAM73846.1"/>
    <property type="molecule type" value="Genomic_DNA"/>
</dbReference>
<evidence type="ECO:0000313" key="2">
    <source>
        <dbReference type="Proteomes" id="UP000031666"/>
    </source>
</evidence>
<evidence type="ECO:0000313" key="1">
    <source>
        <dbReference type="EMBL" id="GAM73846.1"/>
    </source>
</evidence>
<sequence>MKILFIEPKHYFKNILDDKLVESEDAEFEGYRYYKKESGFFCNYDLVVSIQYLFGICNVVLFKARQVGIPTVLITDGIIDWNNNNQHPKVILNKNPLFSNMTAEYLACPGEFESKFFGGHKSFQFLPKRAIPSNMHNNTTIESKVVKNSNSFVVMITTANTAYFNDAEKSRLLDLIKLTIDKFNDHENVTIYTRIFDQSLVADLGEYNLENVTSNSFEEACEQADVIITTPSSISLTAMLMNKPVAQLIYRDAPLLLQSGWNIHQSCDFDSMCESILSKDAERMRYQSEMVKLNYNHNTDFLKQITKLTTESEKCDNFTPPRDINKYLMQTLESPYNINLEFGLRRLQRSLVQKIKFLKSKLLFSKV</sequence>
<reference evidence="1 2" key="1">
    <citation type="submission" date="2015-01" db="EMBL/GenBank/DDBJ databases">
        <title>Vibrio sp. C94 JCM 19241 whole genome shotgun sequence.</title>
        <authorList>
            <person name="Sawabe T."/>
            <person name="Meirelles P."/>
            <person name="Feng G."/>
            <person name="Sayaka M."/>
            <person name="Hattori M."/>
            <person name="Ohkuma M."/>
        </authorList>
    </citation>
    <scope>NUCLEOTIDE SEQUENCE [LARGE SCALE GENOMIC DNA]</scope>
    <source>
        <strain evidence="2">JCM 19241</strain>
    </source>
</reference>
<accession>A0A0B8Q5P3</accession>
<protein>
    <submittedName>
        <fullName evidence="1">Uncharacterized protein</fullName>
    </submittedName>
</protein>
<gene>
    <name evidence="1" type="ORF">JCM19241_5042</name>
</gene>
<comment type="caution">
    <text evidence="1">The sequence shown here is derived from an EMBL/GenBank/DDBJ whole genome shotgun (WGS) entry which is preliminary data.</text>
</comment>
<organism evidence="1 2">
    <name type="scientific">Vibrio ishigakensis</name>
    <dbReference type="NCBI Taxonomy" id="1481914"/>
    <lineage>
        <taxon>Bacteria</taxon>
        <taxon>Pseudomonadati</taxon>
        <taxon>Pseudomonadota</taxon>
        <taxon>Gammaproteobacteria</taxon>
        <taxon>Vibrionales</taxon>
        <taxon>Vibrionaceae</taxon>
        <taxon>Vibrio</taxon>
    </lineage>
</organism>
<dbReference type="SUPFAM" id="SSF53756">
    <property type="entry name" value="UDP-Glycosyltransferase/glycogen phosphorylase"/>
    <property type="match status" value="1"/>
</dbReference>
<name>A0A0B8Q5P3_9VIBR</name>
<dbReference type="AlphaFoldDB" id="A0A0B8Q5P3"/>
<reference evidence="1 2" key="2">
    <citation type="submission" date="2015-01" db="EMBL/GenBank/DDBJ databases">
        <authorList>
            <consortium name="NBRP consortium"/>
            <person name="Sawabe T."/>
            <person name="Meirelles P."/>
            <person name="Feng G."/>
            <person name="Sayaka M."/>
            <person name="Hattori M."/>
            <person name="Ohkuma M."/>
        </authorList>
    </citation>
    <scope>NUCLEOTIDE SEQUENCE [LARGE SCALE GENOMIC DNA]</scope>
    <source>
        <strain evidence="2">JCM 19241</strain>
    </source>
</reference>
<dbReference type="Proteomes" id="UP000031666">
    <property type="component" value="Unassembled WGS sequence"/>
</dbReference>
<proteinExistence type="predicted"/>
<dbReference type="STRING" id="1481914.JCM19241_5042"/>